<gene>
    <name evidence="3" type="primary">Cnig_chr_V.g16801</name>
    <name evidence="3" type="ORF">B9Z55_016801</name>
</gene>
<evidence type="ECO:0000313" key="3">
    <source>
        <dbReference type="EMBL" id="PIC22914.1"/>
    </source>
</evidence>
<feature type="compositionally biased region" description="Polar residues" evidence="2">
    <location>
        <begin position="287"/>
        <end position="297"/>
    </location>
</feature>
<accession>A0A2G5T6A3</accession>
<protein>
    <submittedName>
        <fullName evidence="3">Uncharacterized protein</fullName>
    </submittedName>
</protein>
<feature type="coiled-coil region" evidence="1">
    <location>
        <begin position="141"/>
        <end position="256"/>
    </location>
</feature>
<evidence type="ECO:0000256" key="1">
    <source>
        <dbReference type="SAM" id="Coils"/>
    </source>
</evidence>
<feature type="compositionally biased region" description="Basic and acidic residues" evidence="2">
    <location>
        <begin position="277"/>
        <end position="286"/>
    </location>
</feature>
<feature type="region of interest" description="Disordered" evidence="2">
    <location>
        <begin position="317"/>
        <end position="352"/>
    </location>
</feature>
<reference evidence="4" key="1">
    <citation type="submission" date="2017-10" db="EMBL/GenBank/DDBJ databases">
        <title>Rapid genome shrinkage in a self-fertile nematode reveals novel sperm competition proteins.</title>
        <authorList>
            <person name="Yin D."/>
            <person name="Schwarz E.M."/>
            <person name="Thomas C.G."/>
            <person name="Felde R.L."/>
            <person name="Korf I.F."/>
            <person name="Cutter A.D."/>
            <person name="Schartner C.M."/>
            <person name="Ralston E.J."/>
            <person name="Meyer B.J."/>
            <person name="Haag E.S."/>
        </authorList>
    </citation>
    <scope>NUCLEOTIDE SEQUENCE [LARGE SCALE GENOMIC DNA]</scope>
    <source>
        <strain evidence="4">JU1422</strain>
    </source>
</reference>
<feature type="region of interest" description="Disordered" evidence="2">
    <location>
        <begin position="264"/>
        <end position="298"/>
    </location>
</feature>
<evidence type="ECO:0000313" key="4">
    <source>
        <dbReference type="Proteomes" id="UP000230233"/>
    </source>
</evidence>
<dbReference type="EMBL" id="PDUG01000005">
    <property type="protein sequence ID" value="PIC22914.1"/>
    <property type="molecule type" value="Genomic_DNA"/>
</dbReference>
<feature type="compositionally biased region" description="Acidic residues" evidence="2">
    <location>
        <begin position="331"/>
        <end position="344"/>
    </location>
</feature>
<organism evidence="3 4">
    <name type="scientific">Caenorhabditis nigoni</name>
    <dbReference type="NCBI Taxonomy" id="1611254"/>
    <lineage>
        <taxon>Eukaryota</taxon>
        <taxon>Metazoa</taxon>
        <taxon>Ecdysozoa</taxon>
        <taxon>Nematoda</taxon>
        <taxon>Chromadorea</taxon>
        <taxon>Rhabditida</taxon>
        <taxon>Rhabditina</taxon>
        <taxon>Rhabditomorpha</taxon>
        <taxon>Rhabditoidea</taxon>
        <taxon>Rhabditidae</taxon>
        <taxon>Peloderinae</taxon>
        <taxon>Caenorhabditis</taxon>
    </lineage>
</organism>
<dbReference type="PANTHER" id="PTHR21566">
    <property type="entry name" value="CILIA- AND FLAGELLA-ASSOCIATED PROTEIN 251-LIKE-RELATED-RELATED"/>
    <property type="match status" value="1"/>
</dbReference>
<proteinExistence type="predicted"/>
<comment type="caution">
    <text evidence="3">The sequence shown here is derived from an EMBL/GenBank/DDBJ whole genome shotgun (WGS) entry which is preliminary data.</text>
</comment>
<keyword evidence="4" id="KW-1185">Reference proteome</keyword>
<dbReference type="InterPro" id="IPR007883">
    <property type="entry name" value="DUF713"/>
</dbReference>
<evidence type="ECO:0000256" key="2">
    <source>
        <dbReference type="SAM" id="MobiDB-lite"/>
    </source>
</evidence>
<dbReference type="Gene3D" id="1.20.120.20">
    <property type="entry name" value="Apolipoprotein"/>
    <property type="match status" value="1"/>
</dbReference>
<dbReference type="OrthoDB" id="2378640at2759"/>
<dbReference type="Proteomes" id="UP000230233">
    <property type="component" value="Chromosome V"/>
</dbReference>
<name>A0A2G5T6A3_9PELO</name>
<dbReference type="AlphaFoldDB" id="A0A2G5T6A3"/>
<keyword evidence="1" id="KW-0175">Coiled coil</keyword>
<dbReference type="PANTHER" id="PTHR21566:SF2">
    <property type="entry name" value="CILIA- AND FLAGELLA-ASSOCIATED PROTEIN 251-LIKE-RELATED"/>
    <property type="match status" value="1"/>
</dbReference>
<sequence>MVAELWISKDMISCFKNCIGQKNYKPFFDKYKKYLCKDLDNLNNVLLNNETNMVIAQNMRKFIRHLEHFNPQYPGINGQGAYVAGSEREKINNDIENAILGMNWDSFYEKYIPYIDDIIDAAREQKIIFVCIEHDSCWYPNKDMEKKIDNLKSDIQSSLTKTNSQNQDKLNELQKEIQQKMDDLKQCLEEKIDGHVSTIKKVVHNNLKELDSKIEKKEKLEQLIARTVENRLEEKFEELRNEKNESERKIKESLEKVIGRLLEQKDSRMNSETSEVPDGKEIKTETSGRSVDSNQHGFGSLVESIPEASEYELVAHEVNHPDVDRNGVNQEEQDSGNESEEEDLQQLLAEQNRAYEEKYRKLKERRIQRNQQAAEERRELAASFAAARNSFR</sequence>